<reference evidence="1 2" key="1">
    <citation type="submission" date="2017-10" db="EMBL/GenBank/DDBJ databases">
        <title>Bacillus sp. nov., a halophilic bacterium isolated from a Keqin Lake.</title>
        <authorList>
            <person name="Wang H."/>
        </authorList>
    </citation>
    <scope>NUCLEOTIDE SEQUENCE [LARGE SCALE GENOMIC DNA]</scope>
    <source>
        <strain evidence="1 2">KCTC 13187</strain>
    </source>
</reference>
<dbReference type="GO" id="GO:0016853">
    <property type="term" value="F:isomerase activity"/>
    <property type="evidence" value="ECO:0007669"/>
    <property type="project" value="UniProtKB-KW"/>
</dbReference>
<keyword evidence="1" id="KW-0413">Isomerase</keyword>
<dbReference type="InterPro" id="IPR050312">
    <property type="entry name" value="IolE/XylAMocC-like"/>
</dbReference>
<keyword evidence="2" id="KW-1185">Reference proteome</keyword>
<comment type="caution">
    <text evidence="1">The sequence shown here is derived from an EMBL/GenBank/DDBJ whole genome shotgun (WGS) entry which is preliminary data.</text>
</comment>
<name>A0A3A9K259_9BACI</name>
<dbReference type="PANTHER" id="PTHR12110">
    <property type="entry name" value="HYDROXYPYRUVATE ISOMERASE"/>
    <property type="match status" value="1"/>
</dbReference>
<gene>
    <name evidence="1" type="ORF">CR203_23035</name>
</gene>
<dbReference type="EMBL" id="PDOE01000025">
    <property type="protein sequence ID" value="RKL65010.1"/>
    <property type="molecule type" value="Genomic_DNA"/>
</dbReference>
<accession>A0A3A9K259</accession>
<proteinExistence type="predicted"/>
<evidence type="ECO:0000313" key="1">
    <source>
        <dbReference type="EMBL" id="RKL65010.1"/>
    </source>
</evidence>
<dbReference type="AlphaFoldDB" id="A0A3A9K259"/>
<dbReference type="RefSeq" id="WP_110937098.1">
    <property type="nucleotide sequence ID" value="NZ_KZ614146.1"/>
</dbReference>
<dbReference type="SUPFAM" id="SSF51658">
    <property type="entry name" value="Xylose isomerase-like"/>
    <property type="match status" value="1"/>
</dbReference>
<sequence length="253" mass="29138">MELNYAAQLYTLRNELKQDFPGVLRELKKMGWEAVQIDGLFGYSAEEIAEVLKETGLATAGMHIGLDRMNDDLDNVMKESLLFNSKDFFCHYMEEYMQNVEGYKKAKVDLLEVARKLSPLGFRIGYHNHDFEFKTTIEGKSALEFILEPKGNNFIYPEIDTYWVKKAGVDPLAFIKKYTGRTPYLHFKDMTTDGLEFFAEVGTGSIDFSSILSWGKQHGVEWYVIEQDECKVSPFDSLALSLENLKKMEEKLK</sequence>
<organism evidence="1 2">
    <name type="scientific">Salipaludibacillus neizhouensis</name>
    <dbReference type="NCBI Taxonomy" id="885475"/>
    <lineage>
        <taxon>Bacteria</taxon>
        <taxon>Bacillati</taxon>
        <taxon>Bacillota</taxon>
        <taxon>Bacilli</taxon>
        <taxon>Bacillales</taxon>
        <taxon>Bacillaceae</taxon>
    </lineage>
</organism>
<dbReference type="Proteomes" id="UP000281498">
    <property type="component" value="Unassembled WGS sequence"/>
</dbReference>
<dbReference type="OrthoDB" id="9798407at2"/>
<dbReference type="Gene3D" id="3.20.20.150">
    <property type="entry name" value="Divalent-metal-dependent TIM barrel enzymes"/>
    <property type="match status" value="1"/>
</dbReference>
<evidence type="ECO:0000313" key="2">
    <source>
        <dbReference type="Proteomes" id="UP000281498"/>
    </source>
</evidence>
<protein>
    <submittedName>
        <fullName evidence="1">Xylose isomerase</fullName>
    </submittedName>
</protein>
<dbReference type="InterPro" id="IPR036237">
    <property type="entry name" value="Xyl_isomerase-like_sf"/>
</dbReference>
<dbReference type="PANTHER" id="PTHR12110:SF41">
    <property type="entry name" value="INOSOSE DEHYDRATASE"/>
    <property type="match status" value="1"/>
</dbReference>